<feature type="chain" id="PRO_5043993875" description="Protein CPL1-like domain-containing protein" evidence="1">
    <location>
        <begin position="20"/>
        <end position="420"/>
    </location>
</feature>
<feature type="domain" description="Protein CPL1-like" evidence="2">
    <location>
        <begin position="359"/>
        <end position="417"/>
    </location>
</feature>
<protein>
    <recommendedName>
        <fullName evidence="2">Protein CPL1-like domain-containing protein</fullName>
    </recommendedName>
</protein>
<name>A0AAX4JYF9_9TREE</name>
<evidence type="ECO:0000259" key="2">
    <source>
        <dbReference type="Pfam" id="PF21671"/>
    </source>
</evidence>
<feature type="signal peptide" evidence="1">
    <location>
        <begin position="1"/>
        <end position="19"/>
    </location>
</feature>
<dbReference type="Proteomes" id="UP001355207">
    <property type="component" value="Chromosome 7"/>
</dbReference>
<dbReference type="InterPro" id="IPR038955">
    <property type="entry name" value="PriA/CPL1_fungi"/>
</dbReference>
<dbReference type="GeneID" id="91095996"/>
<dbReference type="RefSeq" id="XP_066077155.1">
    <property type="nucleotide sequence ID" value="XM_066221058.1"/>
</dbReference>
<dbReference type="PANTHER" id="PTHR35192:SF2">
    <property type="entry name" value="APPLE DOMAIN-CONTAINING PROTEIN"/>
    <property type="match status" value="1"/>
</dbReference>
<keyword evidence="4" id="KW-1185">Reference proteome</keyword>
<dbReference type="AlphaFoldDB" id="A0AAX4JYF9"/>
<reference evidence="3 4" key="1">
    <citation type="submission" date="2024-01" db="EMBL/GenBank/DDBJ databases">
        <title>Comparative genomics of Cryptococcus and Kwoniella reveals pathogenesis evolution and contrasting modes of karyotype evolution via chromosome fusion or intercentromeric recombination.</title>
        <authorList>
            <person name="Coelho M.A."/>
            <person name="David-Palma M."/>
            <person name="Shea T."/>
            <person name="Bowers K."/>
            <person name="McGinley-Smith S."/>
            <person name="Mohammad A.W."/>
            <person name="Gnirke A."/>
            <person name="Yurkov A.M."/>
            <person name="Nowrousian M."/>
            <person name="Sun S."/>
            <person name="Cuomo C.A."/>
            <person name="Heitman J."/>
        </authorList>
    </citation>
    <scope>NUCLEOTIDE SEQUENCE [LARGE SCALE GENOMIC DNA]</scope>
    <source>
        <strain evidence="3 4">CBS 6074</strain>
    </source>
</reference>
<dbReference type="InterPro" id="IPR048661">
    <property type="entry name" value="CPL1-like"/>
</dbReference>
<evidence type="ECO:0000256" key="1">
    <source>
        <dbReference type="SAM" id="SignalP"/>
    </source>
</evidence>
<proteinExistence type="predicted"/>
<dbReference type="Pfam" id="PF21671">
    <property type="entry name" value="CPL1-like"/>
    <property type="match status" value="1"/>
</dbReference>
<evidence type="ECO:0000313" key="3">
    <source>
        <dbReference type="EMBL" id="WWC90392.1"/>
    </source>
</evidence>
<dbReference type="EMBL" id="CP144104">
    <property type="protein sequence ID" value="WWC90392.1"/>
    <property type="molecule type" value="Genomic_DNA"/>
</dbReference>
<accession>A0AAX4JYF9</accession>
<evidence type="ECO:0000313" key="4">
    <source>
        <dbReference type="Proteomes" id="UP001355207"/>
    </source>
</evidence>
<dbReference type="PANTHER" id="PTHR35192">
    <property type="entry name" value="PROTEIN, PUTATIVE-RELATED"/>
    <property type="match status" value="1"/>
</dbReference>
<organism evidence="3 4">
    <name type="scientific">Kwoniella dendrophila CBS 6074</name>
    <dbReference type="NCBI Taxonomy" id="1295534"/>
    <lineage>
        <taxon>Eukaryota</taxon>
        <taxon>Fungi</taxon>
        <taxon>Dikarya</taxon>
        <taxon>Basidiomycota</taxon>
        <taxon>Agaricomycotina</taxon>
        <taxon>Tremellomycetes</taxon>
        <taxon>Tremellales</taxon>
        <taxon>Cryptococcaceae</taxon>
        <taxon>Kwoniella</taxon>
    </lineage>
</organism>
<gene>
    <name evidence="3" type="ORF">L201_005326</name>
</gene>
<sequence length="420" mass="45147">MFFTKLLVALPLIGGAVSAYSSDNSTLFSRHNGGGYSQPSNQGGSYQTCARVAGSWGFFKYDFGCLCKEDLEEYCRDNRIQSSVQNAMDAFISKYGVTSYFPHNAQPTCDGRGGYTCGSLYKKSDGSCSSSACSNNHWSTNGSCCPRGQTYSNGRCCGSVGCSSKGGSCTPVYTCPSGQSFKTTKCCKDYQSEINGQCGCQSGYEDNGSACKAKCKSNEKLDSKTGKCVTICDENNGFTYQKCKNNGPSLCCSRGQTAFDTVCCGQGKEEIDKSGVCCTSGVGAKIQNGKCIEPTGKSTKPKSYQKRTPIQLTFEQKIPYGLESNKNNQLCPKKFAACPIEGRFSLPINEQEVISQGEYECLNPLEDLQSCGGCSSLNTGKDCTTIPGAKWMGCNLGQCQVYSCKKGWKLNQDGSACERK</sequence>
<keyword evidence="1" id="KW-0732">Signal</keyword>